<dbReference type="InterPro" id="IPR019060">
    <property type="entry name" value="DUF2382"/>
</dbReference>
<evidence type="ECO:0000259" key="3">
    <source>
        <dbReference type="Pfam" id="PF09557"/>
    </source>
</evidence>
<organism evidence="4 5">
    <name type="scientific">Deinococcus psychrotolerans</name>
    <dbReference type="NCBI Taxonomy" id="2489213"/>
    <lineage>
        <taxon>Bacteria</taxon>
        <taxon>Thermotogati</taxon>
        <taxon>Deinococcota</taxon>
        <taxon>Deinococci</taxon>
        <taxon>Deinococcales</taxon>
        <taxon>Deinococcaceae</taxon>
        <taxon>Deinococcus</taxon>
    </lineage>
</organism>
<dbReference type="NCBIfam" id="TIGR02271">
    <property type="entry name" value="YsnF/AvaK domain"/>
    <property type="match status" value="1"/>
</dbReference>
<protein>
    <submittedName>
        <fullName evidence="4">DUF2382 domain-containing protein</fullName>
    </submittedName>
</protein>
<evidence type="ECO:0000259" key="2">
    <source>
        <dbReference type="Pfam" id="PF05239"/>
    </source>
</evidence>
<dbReference type="SUPFAM" id="SSF50346">
    <property type="entry name" value="PRC-barrel domain"/>
    <property type="match status" value="1"/>
</dbReference>
<accession>A0A3G8YIQ3</accession>
<dbReference type="PANTHER" id="PTHR38463:SF1">
    <property type="entry name" value="STRESS RESPONSE PROTEIN YSNF"/>
    <property type="match status" value="1"/>
</dbReference>
<dbReference type="RefSeq" id="WP_124873514.1">
    <property type="nucleotide sequence ID" value="NZ_CP034184.1"/>
</dbReference>
<dbReference type="GO" id="GO:0030077">
    <property type="term" value="C:plasma membrane light-harvesting complex"/>
    <property type="evidence" value="ECO:0007669"/>
    <property type="project" value="InterPro"/>
</dbReference>
<dbReference type="InterPro" id="IPR011033">
    <property type="entry name" value="PRC_barrel-like_sf"/>
</dbReference>
<dbReference type="Proteomes" id="UP000276417">
    <property type="component" value="Chromosome 2"/>
</dbReference>
<keyword evidence="5" id="KW-1185">Reference proteome</keyword>
<evidence type="ECO:0000256" key="1">
    <source>
        <dbReference type="SAM" id="MobiDB-lite"/>
    </source>
</evidence>
<name>A0A3G8YIQ3_9DEIO</name>
<evidence type="ECO:0000313" key="4">
    <source>
        <dbReference type="EMBL" id="AZI44147.1"/>
    </source>
</evidence>
<dbReference type="InterPro" id="IPR027275">
    <property type="entry name" value="PRC-brl_dom"/>
</dbReference>
<feature type="domain" description="DUF2382" evidence="3">
    <location>
        <begin position="163"/>
        <end position="275"/>
    </location>
</feature>
<dbReference type="Gene3D" id="3.90.50.10">
    <property type="entry name" value="Photosynthetic Reaction Center, subunit H, domain 2"/>
    <property type="match status" value="1"/>
</dbReference>
<evidence type="ECO:0000313" key="5">
    <source>
        <dbReference type="Proteomes" id="UP000276417"/>
    </source>
</evidence>
<dbReference type="AlphaFoldDB" id="A0A3G8YIQ3"/>
<gene>
    <name evidence="4" type="ORF">EHF33_14675</name>
</gene>
<dbReference type="PANTHER" id="PTHR38463">
    <property type="entry name" value="STRESS RESPONSE PROTEIN YSNF"/>
    <property type="match status" value="1"/>
</dbReference>
<dbReference type="GO" id="GO:0019684">
    <property type="term" value="P:photosynthesis, light reaction"/>
    <property type="evidence" value="ECO:0007669"/>
    <property type="project" value="InterPro"/>
</dbReference>
<feature type="domain" description="PRC-barrel" evidence="2">
    <location>
        <begin position="26"/>
        <end position="86"/>
    </location>
</feature>
<feature type="region of interest" description="Disordered" evidence="1">
    <location>
        <begin position="1"/>
        <end position="28"/>
    </location>
</feature>
<sequence>MSEHDFVRLSDLTRDQSDNTSADGVYDPTGDIAYGSNGEKIGTVRDALVEYDTGLIRYFLVDANAKQVLIPVGNARLDDQGVYFDQLTNEQVGHMRSYSFEEGYGPEAQEADERVLRGAHTTETTGERVLHAAQPGAQGTPPVIQDEAQTSYRQQAQRTPDRLRLLEERLVVNKDRFVAGSVEISKHVETRQEQVNVALQREEIVIERHPVTEVRAAAEGTVLGAASETIQVDLEAERANVGKEAYVTEEIGVGKRTVTDNQTVTETVGREVLDVTKTGEVRLEGHQTAATDPKTTR</sequence>
<dbReference type="InterPro" id="IPR014747">
    <property type="entry name" value="Bac_photo_RC_H_C"/>
</dbReference>
<feature type="compositionally biased region" description="Basic and acidic residues" evidence="1">
    <location>
        <begin position="1"/>
        <end position="17"/>
    </location>
</feature>
<dbReference type="EMBL" id="CP034184">
    <property type="protein sequence ID" value="AZI44147.1"/>
    <property type="molecule type" value="Genomic_DNA"/>
</dbReference>
<proteinExistence type="predicted"/>
<dbReference type="OrthoDB" id="510842at2"/>
<dbReference type="Pfam" id="PF09557">
    <property type="entry name" value="DUF2382"/>
    <property type="match status" value="1"/>
</dbReference>
<reference evidence="4 5" key="1">
    <citation type="submission" date="2018-11" db="EMBL/GenBank/DDBJ databases">
        <title>Deinococcus shelandsis sp. nov., isolated from South Shetland Islands soil of Antarctica.</title>
        <authorList>
            <person name="Tian J."/>
        </authorList>
    </citation>
    <scope>NUCLEOTIDE SEQUENCE [LARGE SCALE GENOMIC DNA]</scope>
    <source>
        <strain evidence="4 5">S14-83T</strain>
    </source>
</reference>
<dbReference type="InterPro" id="IPR052967">
    <property type="entry name" value="Stress_Response_Assoc"/>
</dbReference>
<dbReference type="KEGG" id="dph:EHF33_14675"/>
<dbReference type="Pfam" id="PF05239">
    <property type="entry name" value="PRC"/>
    <property type="match status" value="1"/>
</dbReference>